<proteinExistence type="predicted"/>
<gene>
    <name evidence="3" type="ORF">BEMITA_LOCUS10218</name>
</gene>
<protein>
    <recommendedName>
        <fullName evidence="2">TTF-type domain-containing protein</fullName>
    </recommendedName>
</protein>
<dbReference type="PANTHER" id="PTHR45749">
    <property type="match status" value="1"/>
</dbReference>
<dbReference type="EMBL" id="OU963867">
    <property type="protein sequence ID" value="CAH0391619.1"/>
    <property type="molecule type" value="Genomic_DNA"/>
</dbReference>
<accession>A0A9P0AIT3</accession>
<dbReference type="SMART" id="SM00597">
    <property type="entry name" value="ZnF_TTF"/>
    <property type="match status" value="1"/>
</dbReference>
<evidence type="ECO:0000313" key="3">
    <source>
        <dbReference type="EMBL" id="CAH0391619.1"/>
    </source>
</evidence>
<name>A0A9P0AIT3_BEMTA</name>
<dbReference type="InterPro" id="IPR006580">
    <property type="entry name" value="Znf_TTF"/>
</dbReference>
<dbReference type="PANTHER" id="PTHR45749:SF21">
    <property type="entry name" value="DUF4371 DOMAIN-CONTAINING PROTEIN"/>
    <property type="match status" value="1"/>
</dbReference>
<feature type="compositionally biased region" description="Polar residues" evidence="1">
    <location>
        <begin position="81"/>
        <end position="91"/>
    </location>
</feature>
<evidence type="ECO:0000259" key="2">
    <source>
        <dbReference type="SMART" id="SM00597"/>
    </source>
</evidence>
<dbReference type="AlphaFoldDB" id="A0A9P0AIT3"/>
<reference evidence="3" key="1">
    <citation type="submission" date="2021-12" db="EMBL/GenBank/DDBJ databases">
        <authorList>
            <person name="King R."/>
        </authorList>
    </citation>
    <scope>NUCLEOTIDE SEQUENCE</scope>
</reference>
<sequence length="228" mass="26288">MKKAADIRSFFEKTLSSSPGRNQRDDDTFPRGDCTIMPTPAFPPSISEAEASTNPSTEKMDRTKEKAPESSDLGTLESGPKQPTINFPKTQSGDRTRSFSDVYYKNHPWLEYSVENDRRYCFECRHFATGDIRDQNEKFTKTGFFKWKKKEDAIEKHEKSDKHSDCHQKYLEYLMANAAGDVREKVANQSQEAIKEKKQYLRVLADIIYYLSCQGMPLRGHDEKADCE</sequence>
<feature type="compositionally biased region" description="Basic and acidic residues" evidence="1">
    <location>
        <begin position="1"/>
        <end position="11"/>
    </location>
</feature>
<feature type="region of interest" description="Disordered" evidence="1">
    <location>
        <begin position="1"/>
        <end position="96"/>
    </location>
</feature>
<keyword evidence="4" id="KW-1185">Reference proteome</keyword>
<organism evidence="3 4">
    <name type="scientific">Bemisia tabaci</name>
    <name type="common">Sweetpotato whitefly</name>
    <name type="synonym">Aleurodes tabaci</name>
    <dbReference type="NCBI Taxonomy" id="7038"/>
    <lineage>
        <taxon>Eukaryota</taxon>
        <taxon>Metazoa</taxon>
        <taxon>Ecdysozoa</taxon>
        <taxon>Arthropoda</taxon>
        <taxon>Hexapoda</taxon>
        <taxon>Insecta</taxon>
        <taxon>Pterygota</taxon>
        <taxon>Neoptera</taxon>
        <taxon>Paraneoptera</taxon>
        <taxon>Hemiptera</taxon>
        <taxon>Sternorrhyncha</taxon>
        <taxon>Aleyrodoidea</taxon>
        <taxon>Aleyrodidae</taxon>
        <taxon>Aleyrodinae</taxon>
        <taxon>Bemisia</taxon>
    </lineage>
</organism>
<feature type="compositionally biased region" description="Basic and acidic residues" evidence="1">
    <location>
        <begin position="58"/>
        <end position="69"/>
    </location>
</feature>
<feature type="domain" description="TTF-type" evidence="2">
    <location>
        <begin position="95"/>
        <end position="182"/>
    </location>
</feature>
<dbReference type="Proteomes" id="UP001152759">
    <property type="component" value="Chromosome 6"/>
</dbReference>
<evidence type="ECO:0000313" key="4">
    <source>
        <dbReference type="Proteomes" id="UP001152759"/>
    </source>
</evidence>
<evidence type="ECO:0000256" key="1">
    <source>
        <dbReference type="SAM" id="MobiDB-lite"/>
    </source>
</evidence>